<evidence type="ECO:0000313" key="2">
    <source>
        <dbReference type="EMBL" id="MDO1530923.1"/>
    </source>
</evidence>
<keyword evidence="1" id="KW-1133">Transmembrane helix</keyword>
<evidence type="ECO:0008006" key="4">
    <source>
        <dbReference type="Google" id="ProtNLM"/>
    </source>
</evidence>
<comment type="caution">
    <text evidence="2">The sequence shown here is derived from an EMBL/GenBank/DDBJ whole genome shotgun (WGS) entry which is preliminary data.</text>
</comment>
<dbReference type="EMBL" id="JAUKVY010000001">
    <property type="protein sequence ID" value="MDO1530923.1"/>
    <property type="molecule type" value="Genomic_DNA"/>
</dbReference>
<dbReference type="Proteomes" id="UP001169027">
    <property type="component" value="Unassembled WGS sequence"/>
</dbReference>
<keyword evidence="1" id="KW-0812">Transmembrane</keyword>
<evidence type="ECO:0000313" key="3">
    <source>
        <dbReference type="Proteomes" id="UP001169027"/>
    </source>
</evidence>
<reference evidence="2" key="1">
    <citation type="submission" date="2023-06" db="EMBL/GenBank/DDBJ databases">
        <authorList>
            <person name="Jiang Y."/>
            <person name="Liu Q."/>
        </authorList>
    </citation>
    <scope>NUCLEOTIDE SEQUENCE</scope>
    <source>
        <strain evidence="2">CGMCC 1.12090</strain>
    </source>
</reference>
<evidence type="ECO:0000256" key="1">
    <source>
        <dbReference type="SAM" id="Phobius"/>
    </source>
</evidence>
<gene>
    <name evidence="2" type="ORF">Q2T77_01380</name>
</gene>
<name>A0ABT8RWC4_9BURK</name>
<accession>A0ABT8RWC4</accession>
<keyword evidence="1" id="KW-0472">Membrane</keyword>
<keyword evidence="3" id="KW-1185">Reference proteome</keyword>
<proteinExistence type="predicted"/>
<organism evidence="2 3">
    <name type="scientific">Variovorax ginsengisoli</name>
    <dbReference type="NCBI Taxonomy" id="363844"/>
    <lineage>
        <taxon>Bacteria</taxon>
        <taxon>Pseudomonadati</taxon>
        <taxon>Pseudomonadota</taxon>
        <taxon>Betaproteobacteria</taxon>
        <taxon>Burkholderiales</taxon>
        <taxon>Comamonadaceae</taxon>
        <taxon>Variovorax</taxon>
    </lineage>
</organism>
<protein>
    <recommendedName>
        <fullName evidence="4">AlgX/AlgJ SGNH hydrolase-like domain-containing protein</fullName>
    </recommendedName>
</protein>
<dbReference type="RefSeq" id="WP_301802695.1">
    <property type="nucleotide sequence ID" value="NZ_JAUJZH010000001.1"/>
</dbReference>
<sequence>MTPAKLWLRIFGAGFLVIIALLIVTLKTPPFYGDMTRIGLLSETAFGWRIEPPHVDPKYLNAVPVAEADIVVIGDSFSMSNRWQSMLTRAGYRVTTTFWGQINEELCGDFDAWLDRAGFRGKLVIVESIERLVNDRMVATQTCKTMAKPFSAGIKPFFESPSSVPAPVLNWDGKLTSGVRIYRNTRRAREATEPILSNDKILVRPVPEGCALFSHQLCDKVPFWPADDENGELTVQHAAQMKAFGDAHPRRAVLWMIIPNKTTVYVKPEHSKDFVTAFGAADIGPDLFSLSFEQKNKVRDYFFPNDTHLSMHGQLVVGQRMLEAVRKILPAAPSKAS</sequence>
<feature type="transmembrane region" description="Helical" evidence="1">
    <location>
        <begin position="6"/>
        <end position="26"/>
    </location>
</feature>